<dbReference type="EMBL" id="BAABIS010000001">
    <property type="protein sequence ID" value="GAA4885255.1"/>
    <property type="molecule type" value="Genomic_DNA"/>
</dbReference>
<reference evidence="2" key="1">
    <citation type="journal article" date="2019" name="Int. J. Syst. Evol. Microbiol.">
        <title>The Global Catalogue of Microorganisms (GCM) 10K type strain sequencing project: providing services to taxonomists for standard genome sequencing and annotation.</title>
        <authorList>
            <consortium name="The Broad Institute Genomics Platform"/>
            <consortium name="The Broad Institute Genome Sequencing Center for Infectious Disease"/>
            <person name="Wu L."/>
            <person name="Ma J."/>
        </authorList>
    </citation>
    <scope>NUCLEOTIDE SEQUENCE [LARGE SCALE GENOMIC DNA]</scope>
    <source>
        <strain evidence="2">JCM 13006</strain>
    </source>
</reference>
<name>A0ABP9ERH9_9ACTN</name>
<comment type="caution">
    <text evidence="1">The sequence shown here is derived from an EMBL/GenBank/DDBJ whole genome shotgun (WGS) entry which is preliminary data.</text>
</comment>
<evidence type="ECO:0000313" key="2">
    <source>
        <dbReference type="Proteomes" id="UP001501752"/>
    </source>
</evidence>
<dbReference type="Proteomes" id="UP001501752">
    <property type="component" value="Unassembled WGS sequence"/>
</dbReference>
<evidence type="ECO:0008006" key="3">
    <source>
        <dbReference type="Google" id="ProtNLM"/>
    </source>
</evidence>
<organism evidence="1 2">
    <name type="scientific">Kitasatospora terrestris</name>
    <dbReference type="NCBI Taxonomy" id="258051"/>
    <lineage>
        <taxon>Bacteria</taxon>
        <taxon>Bacillati</taxon>
        <taxon>Actinomycetota</taxon>
        <taxon>Actinomycetes</taxon>
        <taxon>Kitasatosporales</taxon>
        <taxon>Streptomycetaceae</taxon>
        <taxon>Kitasatospora</taxon>
    </lineage>
</organism>
<accession>A0ABP9ERH9</accession>
<evidence type="ECO:0000313" key="1">
    <source>
        <dbReference type="EMBL" id="GAA4885255.1"/>
    </source>
</evidence>
<keyword evidence="2" id="KW-1185">Reference proteome</keyword>
<protein>
    <recommendedName>
        <fullName evidence="3">LysR substrate-binding domain-containing protein</fullName>
    </recommendedName>
</protein>
<gene>
    <name evidence="1" type="ORF">GCM10023235_77870</name>
</gene>
<dbReference type="RefSeq" id="WP_345702127.1">
    <property type="nucleotide sequence ID" value="NZ_BAABIS010000001.1"/>
</dbReference>
<sequence length="101" mass="10490">MLYSTIDLAGDSVRAKLSALGATPRPGPTIEATLRIAHRRGAAALVPLLAARWWADPTSQVLPSPVPGQVTVSLITRPPQPAVLTGALPAIARGILGEDRP</sequence>
<proteinExistence type="predicted"/>